<dbReference type="InterPro" id="IPR058625">
    <property type="entry name" value="MdtA-like_BSH"/>
</dbReference>
<name>A0ABT5VEW8_9BACI</name>
<dbReference type="RefSeq" id="WP_275118625.1">
    <property type="nucleotide sequence ID" value="NZ_JAOTPO010000007.1"/>
</dbReference>
<dbReference type="EMBL" id="JAOTPO010000007">
    <property type="protein sequence ID" value="MDE5414008.1"/>
    <property type="molecule type" value="Genomic_DNA"/>
</dbReference>
<dbReference type="PANTHER" id="PTHR30386">
    <property type="entry name" value="MEMBRANE FUSION SUBUNIT OF EMRAB-TOLC MULTIDRUG EFFLUX PUMP"/>
    <property type="match status" value="1"/>
</dbReference>
<sequence length="556" mass="64001">MREVIKNINEISDSREVLESKPHPFVPIFISIFVLLLISLLLWSYIGEFDRVAKATGVVRPNDRVSTVQPTISGRVEEVHYQEGQQVTKGDILFTINQEELKMELQNRQLDLQQVKDEIELLKNYRESIERKENLFSSELGKEKDYSDLVEQYLLTVQTIKADYAGTINELDKHRKELSYSLQLVEVNMKDNQNNYKQVLKEYEFERQGLKKEIARIETELANEKKLKSSIEKKKLDLPESDQQRHSQFISFQTKYEKLLAVSSEHKRSYDNLKETEGISQEQINQAKTQYEVSLLEVETFINDTLFLVINRINELESQLQELTNKLLYLNDIQQVKVNNDAHVTQKDQLGDQQKNLVQQEQSLIEMKELALQKLEKDKIVEINSTLAGQENERDALEETIDQLTMAVENAEITAPISGTINVLKEMNVGEVIQPGESILSIIPQNESKYKMMIAVPNHEIGKIAVGNEVNFHFSAFPKQNYGHLKGEITSVSSDSTIQQDGLSYYTVEATIINEPLVNRKGEQGEVRIGMTSEVFVVTETTKVFHYLLEKINLRD</sequence>
<evidence type="ECO:0000259" key="3">
    <source>
        <dbReference type="Pfam" id="PF25917"/>
    </source>
</evidence>
<keyword evidence="1" id="KW-0175">Coiled coil</keyword>
<feature type="coiled-coil region" evidence="1">
    <location>
        <begin position="358"/>
        <end position="414"/>
    </location>
</feature>
<dbReference type="PRINTS" id="PR01490">
    <property type="entry name" value="RTXTOXIND"/>
</dbReference>
<keyword evidence="2" id="KW-1133">Transmembrane helix</keyword>
<feature type="coiled-coil region" evidence="1">
    <location>
        <begin position="182"/>
        <end position="234"/>
    </location>
</feature>
<protein>
    <submittedName>
        <fullName evidence="5">HlyD family efflux transporter periplasmic adaptor subunit</fullName>
    </submittedName>
</protein>
<comment type="caution">
    <text evidence="5">The sequence shown here is derived from an EMBL/GenBank/DDBJ whole genome shotgun (WGS) entry which is preliminary data.</text>
</comment>
<feature type="transmembrane region" description="Helical" evidence="2">
    <location>
        <begin position="25"/>
        <end position="46"/>
    </location>
</feature>
<evidence type="ECO:0000313" key="6">
    <source>
        <dbReference type="Proteomes" id="UP001148125"/>
    </source>
</evidence>
<gene>
    <name evidence="5" type="ORF">N7Z68_11510</name>
</gene>
<accession>A0ABT5VEW8</accession>
<dbReference type="InterPro" id="IPR058982">
    <property type="entry name" value="Beta-barrel_AprE"/>
</dbReference>
<dbReference type="Gene3D" id="2.40.30.170">
    <property type="match status" value="1"/>
</dbReference>
<dbReference type="PANTHER" id="PTHR30386:SF28">
    <property type="entry name" value="EXPORTED PROTEIN"/>
    <property type="match status" value="1"/>
</dbReference>
<dbReference type="Gene3D" id="2.40.50.100">
    <property type="match status" value="1"/>
</dbReference>
<dbReference type="Pfam" id="PF26002">
    <property type="entry name" value="Beta-barrel_AprE"/>
    <property type="match status" value="1"/>
</dbReference>
<feature type="domain" description="AprE-like beta-barrel" evidence="4">
    <location>
        <begin position="454"/>
        <end position="540"/>
    </location>
</feature>
<proteinExistence type="predicted"/>
<dbReference type="Gene3D" id="1.10.287.470">
    <property type="entry name" value="Helix hairpin bin"/>
    <property type="match status" value="1"/>
</dbReference>
<evidence type="ECO:0000313" key="5">
    <source>
        <dbReference type="EMBL" id="MDE5414008.1"/>
    </source>
</evidence>
<dbReference type="SUPFAM" id="SSF111369">
    <property type="entry name" value="HlyD-like secretion proteins"/>
    <property type="match status" value="1"/>
</dbReference>
<feature type="coiled-coil region" evidence="1">
    <location>
        <begin position="306"/>
        <end position="333"/>
    </location>
</feature>
<organism evidence="5 6">
    <name type="scientific">Alkalihalobacterium chitinilyticum</name>
    <dbReference type="NCBI Taxonomy" id="2980103"/>
    <lineage>
        <taxon>Bacteria</taxon>
        <taxon>Bacillati</taxon>
        <taxon>Bacillota</taxon>
        <taxon>Bacilli</taxon>
        <taxon>Bacillales</taxon>
        <taxon>Bacillaceae</taxon>
        <taxon>Alkalihalobacterium</taxon>
    </lineage>
</organism>
<dbReference type="Proteomes" id="UP001148125">
    <property type="component" value="Unassembled WGS sequence"/>
</dbReference>
<evidence type="ECO:0000259" key="4">
    <source>
        <dbReference type="Pfam" id="PF26002"/>
    </source>
</evidence>
<keyword evidence="6" id="KW-1185">Reference proteome</keyword>
<keyword evidence="2" id="KW-0472">Membrane</keyword>
<keyword evidence="2" id="KW-0812">Transmembrane</keyword>
<dbReference type="Pfam" id="PF25917">
    <property type="entry name" value="BSH_RND"/>
    <property type="match status" value="1"/>
</dbReference>
<feature type="domain" description="Multidrug resistance protein MdtA-like barrel-sandwich hybrid" evidence="3">
    <location>
        <begin position="65"/>
        <end position="438"/>
    </location>
</feature>
<reference evidence="5" key="1">
    <citation type="submission" date="2024-05" db="EMBL/GenBank/DDBJ databases">
        <title>Alkalihalobacillus sp. strain MEB203 novel alkaliphilic bacterium from Lonar Lake, India.</title>
        <authorList>
            <person name="Joshi A."/>
            <person name="Thite S."/>
            <person name="Mengade P."/>
        </authorList>
    </citation>
    <scope>NUCLEOTIDE SEQUENCE</scope>
    <source>
        <strain evidence="5">MEB 203</strain>
    </source>
</reference>
<evidence type="ECO:0000256" key="2">
    <source>
        <dbReference type="SAM" id="Phobius"/>
    </source>
</evidence>
<feature type="coiled-coil region" evidence="1">
    <location>
        <begin position="98"/>
        <end position="135"/>
    </location>
</feature>
<dbReference type="InterPro" id="IPR050739">
    <property type="entry name" value="MFP"/>
</dbReference>
<evidence type="ECO:0000256" key="1">
    <source>
        <dbReference type="SAM" id="Coils"/>
    </source>
</evidence>